<name>A0A7D4BL37_9BACL</name>
<dbReference type="InterPro" id="IPR036249">
    <property type="entry name" value="Thioredoxin-like_sf"/>
</dbReference>
<accession>A0A7D4BL37</accession>
<evidence type="ECO:0000313" key="1">
    <source>
        <dbReference type="EMBL" id="QKG85250.1"/>
    </source>
</evidence>
<proteinExistence type="predicted"/>
<keyword evidence="2" id="KW-1185">Reference proteome</keyword>
<dbReference type="Gene3D" id="3.40.30.10">
    <property type="entry name" value="Glutaredoxin"/>
    <property type="match status" value="1"/>
</dbReference>
<organism evidence="1 2">
    <name type="scientific">Kroppenstedtia pulmonis</name>
    <dbReference type="NCBI Taxonomy" id="1380685"/>
    <lineage>
        <taxon>Bacteria</taxon>
        <taxon>Bacillati</taxon>
        <taxon>Bacillota</taxon>
        <taxon>Bacilli</taxon>
        <taxon>Bacillales</taxon>
        <taxon>Thermoactinomycetaceae</taxon>
        <taxon>Kroppenstedtia</taxon>
    </lineage>
</organism>
<dbReference type="Pfam" id="PF11009">
    <property type="entry name" value="BrxC"/>
    <property type="match status" value="1"/>
</dbReference>
<reference evidence="1 2" key="1">
    <citation type="submission" date="2020-01" db="EMBL/GenBank/DDBJ databases">
        <authorList>
            <person name="Gulvik C.A."/>
            <person name="Batra D.G."/>
        </authorList>
    </citation>
    <scope>NUCLEOTIDE SEQUENCE [LARGE SCALE GENOMIC DNA]</scope>
    <source>
        <strain evidence="1 2">W9323</strain>
    </source>
</reference>
<dbReference type="NCBIfam" id="TIGR04019">
    <property type="entry name" value="B_thiol_YtxJ"/>
    <property type="match status" value="1"/>
</dbReference>
<dbReference type="EMBL" id="CP048104">
    <property type="protein sequence ID" value="QKG85250.1"/>
    <property type="molecule type" value="Genomic_DNA"/>
</dbReference>
<dbReference type="Proteomes" id="UP000503088">
    <property type="component" value="Chromosome"/>
</dbReference>
<dbReference type="KEGG" id="kpul:GXN76_12705"/>
<dbReference type="InterPro" id="IPR022551">
    <property type="entry name" value="BrxC"/>
</dbReference>
<gene>
    <name evidence="1" type="primary">ytxJ</name>
    <name evidence="1" type="ORF">GXN76_12705</name>
</gene>
<dbReference type="AlphaFoldDB" id="A0A7D4BL37"/>
<sequence length="118" mass="13842">MRQWQEITTLEEWMKVLKESDHQPVFVMKHSTRCNVSADAWQECQELTQEEAVTDVTLVMVKVVESREVSNRIAEDLQVKHASPQTILIRNQQAVWDTSHWHIKKETLCEVLKENKNG</sequence>
<dbReference type="SUPFAM" id="SSF52833">
    <property type="entry name" value="Thioredoxin-like"/>
    <property type="match status" value="1"/>
</dbReference>
<evidence type="ECO:0000313" key="2">
    <source>
        <dbReference type="Proteomes" id="UP000503088"/>
    </source>
</evidence>
<dbReference type="RefSeq" id="WP_173223728.1">
    <property type="nucleotide sequence ID" value="NZ_CP048104.1"/>
</dbReference>
<protein>
    <submittedName>
        <fullName evidence="1">Bacillithiol system redox-active protein YtxJ</fullName>
    </submittedName>
</protein>